<dbReference type="RefSeq" id="WP_058848655.1">
    <property type="nucleotide sequence ID" value="NZ_LOCL01000034.1"/>
</dbReference>
<dbReference type="InterPro" id="IPR050679">
    <property type="entry name" value="Bact_HTH_transcr_reg"/>
</dbReference>
<dbReference type="InterPro" id="IPR016181">
    <property type="entry name" value="Acyl_CoA_acyltransferase"/>
</dbReference>
<dbReference type="InterPro" id="IPR028978">
    <property type="entry name" value="Chorismate_lyase_/UTRA_dom_sf"/>
</dbReference>
<dbReference type="GO" id="GO:0003677">
    <property type="term" value="F:DNA binding"/>
    <property type="evidence" value="ECO:0007669"/>
    <property type="project" value="UniProtKB-KW"/>
</dbReference>
<keyword evidence="7" id="KW-1185">Reference proteome</keyword>
<dbReference type="PROSITE" id="PS51186">
    <property type="entry name" value="GNAT"/>
    <property type="match status" value="1"/>
</dbReference>
<evidence type="ECO:0000259" key="5">
    <source>
        <dbReference type="PROSITE" id="PS51186"/>
    </source>
</evidence>
<dbReference type="Gene3D" id="3.40.630.30">
    <property type="match status" value="1"/>
</dbReference>
<dbReference type="GO" id="GO:0003700">
    <property type="term" value="F:DNA-binding transcription factor activity"/>
    <property type="evidence" value="ECO:0007669"/>
    <property type="project" value="InterPro"/>
</dbReference>
<dbReference type="SMART" id="SM00866">
    <property type="entry name" value="UTRA"/>
    <property type="match status" value="1"/>
</dbReference>
<dbReference type="SUPFAM" id="SSF46785">
    <property type="entry name" value="Winged helix' DNA-binding domain"/>
    <property type="match status" value="1"/>
</dbReference>
<keyword evidence="2" id="KW-0238">DNA-binding</keyword>
<dbReference type="Proteomes" id="UP000054804">
    <property type="component" value="Unassembled WGS sequence"/>
</dbReference>
<dbReference type="InterPro" id="IPR000524">
    <property type="entry name" value="Tscrpt_reg_HTH_GntR"/>
</dbReference>
<dbReference type="PANTHER" id="PTHR44846">
    <property type="entry name" value="MANNOSYL-D-GLYCERATE TRANSPORT/METABOLISM SYSTEM REPRESSOR MNGR-RELATED"/>
    <property type="match status" value="1"/>
</dbReference>
<dbReference type="Pfam" id="PF00583">
    <property type="entry name" value="Acetyltransf_1"/>
    <property type="match status" value="1"/>
</dbReference>
<dbReference type="Pfam" id="PF07702">
    <property type="entry name" value="UTRA"/>
    <property type="match status" value="1"/>
</dbReference>
<dbReference type="Gene3D" id="3.40.1410.10">
    <property type="entry name" value="Chorismate lyase-like"/>
    <property type="match status" value="1"/>
</dbReference>
<sequence length="443" mass="49823">MSPSQKPPALYVRIANDLRQRISAGEFASGPLPTETSLADKYATTRVTVRKGLDLLIQEGLIYADRPRGHFVRVRRPMIYRPQQEFRKRPLSPEMDSFLTEMMELGREASQTIEVSVVLAPPIVRERLRLEEGELTAVRRRVRFLDGEPYLSNDSYFPRALVKDSDEIMNPADIARGANVVLAELGYQQVRTVREYEWRMPDPAQTARLGIPPGTPIAEEVVTGYTAAGQPVRCVINCLPGDRIKMVLEDERPRLGSELTIAPAAQEDLETVTGLWKQAGDWLRERGIDQWQYEPRTDRIRENIAAGECFLVHDQGIAIATITLDTAADPDFWNAEEAAEDALYVHRMVVRRDASGEELGSALLDWASTRAEADGKKWLRLDAWRTNQGLLDYYRARDFELIRTVPADGRQSGALFQRKAGRVRGVGPTLTEPADSAIEPEGK</sequence>
<gene>
    <name evidence="6" type="ORF">AT728_16455</name>
</gene>
<evidence type="ECO:0000256" key="3">
    <source>
        <dbReference type="ARBA" id="ARBA00023163"/>
    </source>
</evidence>
<protein>
    <submittedName>
        <fullName evidence="6">GntR family transcriptional regulator</fullName>
    </submittedName>
</protein>
<dbReference type="InterPro" id="IPR000182">
    <property type="entry name" value="GNAT_dom"/>
</dbReference>
<dbReference type="InterPro" id="IPR036390">
    <property type="entry name" value="WH_DNA-bd_sf"/>
</dbReference>
<dbReference type="CDD" id="cd04301">
    <property type="entry name" value="NAT_SF"/>
    <property type="match status" value="1"/>
</dbReference>
<keyword evidence="1" id="KW-0805">Transcription regulation</keyword>
<dbReference type="STRING" id="1765722.AT728_16455"/>
<comment type="caution">
    <text evidence="6">The sequence shown here is derived from an EMBL/GenBank/DDBJ whole genome shotgun (WGS) entry which is preliminary data.</text>
</comment>
<dbReference type="PANTHER" id="PTHR44846:SF17">
    <property type="entry name" value="GNTR-FAMILY TRANSCRIPTIONAL REGULATOR"/>
    <property type="match status" value="1"/>
</dbReference>
<evidence type="ECO:0000313" key="6">
    <source>
        <dbReference type="EMBL" id="KUF17392.1"/>
    </source>
</evidence>
<dbReference type="Gene3D" id="1.10.10.10">
    <property type="entry name" value="Winged helix-like DNA-binding domain superfamily/Winged helix DNA-binding domain"/>
    <property type="match status" value="1"/>
</dbReference>
<name>A0A0W7X3K1_9ACTN</name>
<feature type="domain" description="N-acetyltransferase" evidence="5">
    <location>
        <begin position="259"/>
        <end position="443"/>
    </location>
</feature>
<evidence type="ECO:0000259" key="4">
    <source>
        <dbReference type="PROSITE" id="PS50949"/>
    </source>
</evidence>
<dbReference type="Pfam" id="PF00392">
    <property type="entry name" value="GntR"/>
    <property type="match status" value="1"/>
</dbReference>
<dbReference type="OrthoDB" id="3214900at2"/>
<dbReference type="SUPFAM" id="SSF55729">
    <property type="entry name" value="Acyl-CoA N-acyltransferases (Nat)"/>
    <property type="match status" value="1"/>
</dbReference>
<dbReference type="EMBL" id="LOCL01000034">
    <property type="protein sequence ID" value="KUF17392.1"/>
    <property type="molecule type" value="Genomic_DNA"/>
</dbReference>
<dbReference type="InterPro" id="IPR036388">
    <property type="entry name" value="WH-like_DNA-bd_sf"/>
</dbReference>
<evidence type="ECO:0000256" key="2">
    <source>
        <dbReference type="ARBA" id="ARBA00023125"/>
    </source>
</evidence>
<dbReference type="SUPFAM" id="SSF64288">
    <property type="entry name" value="Chorismate lyase-like"/>
    <property type="match status" value="1"/>
</dbReference>
<dbReference type="InterPro" id="IPR011663">
    <property type="entry name" value="UTRA"/>
</dbReference>
<proteinExistence type="predicted"/>
<dbReference type="CDD" id="cd07377">
    <property type="entry name" value="WHTH_GntR"/>
    <property type="match status" value="1"/>
</dbReference>
<dbReference type="PRINTS" id="PR00035">
    <property type="entry name" value="HTHGNTR"/>
</dbReference>
<keyword evidence="3" id="KW-0804">Transcription</keyword>
<organism evidence="6 7">
    <name type="scientific">Streptomyces silvensis</name>
    <dbReference type="NCBI Taxonomy" id="1765722"/>
    <lineage>
        <taxon>Bacteria</taxon>
        <taxon>Bacillati</taxon>
        <taxon>Actinomycetota</taxon>
        <taxon>Actinomycetes</taxon>
        <taxon>Kitasatosporales</taxon>
        <taxon>Streptomycetaceae</taxon>
        <taxon>Streptomyces</taxon>
    </lineage>
</organism>
<accession>A0A0W7X3K1</accession>
<dbReference type="GO" id="GO:0045892">
    <property type="term" value="P:negative regulation of DNA-templated transcription"/>
    <property type="evidence" value="ECO:0007669"/>
    <property type="project" value="TreeGrafter"/>
</dbReference>
<evidence type="ECO:0000313" key="7">
    <source>
        <dbReference type="Proteomes" id="UP000054804"/>
    </source>
</evidence>
<dbReference type="PROSITE" id="PS50949">
    <property type="entry name" value="HTH_GNTR"/>
    <property type="match status" value="1"/>
</dbReference>
<reference evidence="6 7" key="1">
    <citation type="submission" date="2015-12" db="EMBL/GenBank/DDBJ databases">
        <title>Draft genome sequence of Streptomyces silvensis ATCC 53525, a producer of novel hormone antagonists.</title>
        <authorList>
            <person name="Johnston C.W."/>
            <person name="Li Y."/>
            <person name="Magarvey N.A."/>
        </authorList>
    </citation>
    <scope>NUCLEOTIDE SEQUENCE [LARGE SCALE GENOMIC DNA]</scope>
    <source>
        <strain evidence="6 7">ATCC 53525</strain>
    </source>
</reference>
<evidence type="ECO:0000256" key="1">
    <source>
        <dbReference type="ARBA" id="ARBA00023015"/>
    </source>
</evidence>
<dbReference type="GO" id="GO:0016747">
    <property type="term" value="F:acyltransferase activity, transferring groups other than amino-acyl groups"/>
    <property type="evidence" value="ECO:0007669"/>
    <property type="project" value="InterPro"/>
</dbReference>
<feature type="domain" description="HTH gntR-type" evidence="4">
    <location>
        <begin position="8"/>
        <end position="75"/>
    </location>
</feature>
<dbReference type="AlphaFoldDB" id="A0A0W7X3K1"/>
<dbReference type="SMART" id="SM00345">
    <property type="entry name" value="HTH_GNTR"/>
    <property type="match status" value="1"/>
</dbReference>